<protein>
    <recommendedName>
        <fullName evidence="4">FlgD Ig-like domain-containing protein</fullName>
    </recommendedName>
</protein>
<proteinExistence type="predicted"/>
<evidence type="ECO:0000313" key="3">
    <source>
        <dbReference type="Proteomes" id="UP000481109"/>
    </source>
</evidence>
<accession>A0A6G4XFB4</accession>
<reference evidence="2 3" key="1">
    <citation type="submission" date="2020-02" db="EMBL/GenBank/DDBJ databases">
        <title>Whole-genome analyses of novel actinobacteria.</title>
        <authorList>
            <person name="Sahin N."/>
            <person name="Tokatli A."/>
        </authorList>
    </citation>
    <scope>NUCLEOTIDE SEQUENCE [LARGE SCALE GENOMIC DNA]</scope>
    <source>
        <strain evidence="2 3">YC504</strain>
    </source>
</reference>
<organism evidence="2 3">
    <name type="scientific">Streptomyces mesophilus</name>
    <dbReference type="NCBI Taxonomy" id="1775132"/>
    <lineage>
        <taxon>Bacteria</taxon>
        <taxon>Bacillati</taxon>
        <taxon>Actinomycetota</taxon>
        <taxon>Actinomycetes</taxon>
        <taxon>Kitasatosporales</taxon>
        <taxon>Streptomycetaceae</taxon>
        <taxon>Streptomyces</taxon>
    </lineage>
</organism>
<dbReference type="PANTHER" id="PTHR44103:SF1">
    <property type="entry name" value="PROPROTEIN CONVERTASE P"/>
    <property type="match status" value="1"/>
</dbReference>
<keyword evidence="3" id="KW-1185">Reference proteome</keyword>
<dbReference type="Gene3D" id="2.60.40.4070">
    <property type="match status" value="1"/>
</dbReference>
<gene>
    <name evidence="2" type="ORF">G6045_10445</name>
</gene>
<dbReference type="Gene3D" id="2.130.10.130">
    <property type="entry name" value="Integrin alpha, N-terminal"/>
    <property type="match status" value="2"/>
</dbReference>
<keyword evidence="1" id="KW-0732">Signal</keyword>
<evidence type="ECO:0008006" key="4">
    <source>
        <dbReference type="Google" id="ProtNLM"/>
    </source>
</evidence>
<dbReference type="InterPro" id="IPR028994">
    <property type="entry name" value="Integrin_alpha_N"/>
</dbReference>
<dbReference type="Pfam" id="PF13517">
    <property type="entry name" value="FG-GAP_3"/>
    <property type="match status" value="2"/>
</dbReference>
<evidence type="ECO:0000256" key="1">
    <source>
        <dbReference type="ARBA" id="ARBA00022729"/>
    </source>
</evidence>
<evidence type="ECO:0000313" key="2">
    <source>
        <dbReference type="EMBL" id="NGO76088.1"/>
    </source>
</evidence>
<dbReference type="AlphaFoldDB" id="A0A6G4XFB4"/>
<dbReference type="Proteomes" id="UP000481109">
    <property type="component" value="Unassembled WGS sequence"/>
</dbReference>
<sequence>MRTTPAFGSLMGAGSTGFLHGSTALGGYGKVDWTTYDGKTHRVEGLTNGFRVDSYGAASDVIAVPPKAGQRAVALTDMASGRSWTVTLPEGLNYEMTVGETVVAVRPGTGSLYSEVHLLQAENGATVDRKVTGLPEGAIISDVGGASTGLLLDWAVGSSLTQYAWVDLANGHLEVLPFKYQPALTSRHFVTSARDESGATRTEIYAQGRWDVPVHTLPKLYIGTDTKVLGVVDKALIVARYDAAYGAKVYYGAQWRISAVPFDGSPEREIIARAVADRVAHRPDGGLILMGGAGSEDYGYTAVVADASGGVRTELLHRIPPKPMAVQGLMLDQGRLSTIEYGDSRAAVYTRELTEQVPGFGARTDRGEPAGTTCRDSASACPTLVPTGDGRTVYRGLDAQNREALFVVDGGNDYPGKSVPLDLGEAANYAPRVRAASGDLALVQRDNTIGSPQTYIVDIDDGRTLHKEALTPSALWGDTLWTAVGQGTGGKLSITAKNARTGAQQATLTVGSDCGGAADLQVVGRWLYWKCWTGTAPNAAAGVVDLATGKNVPIPRVDGTAVLGDGFVVEGGAQVDRYDVRSGTAVVQSLGQGGAPVVDPRTGDFAFRAWRAESGDWSEVRVIRGQQTAADLVSTHSRVTPTVDTDATPVPWQAEWWLTEPALAPTVTFKAKSTGKTVATVTGKAGTHSVTAAWDGKGTGGALLPNGTYIWSLSAQPADGAGPALTKTGTVRLSGGTAVRRDHAGTTARPDGIGDLLTLNSSGGLTFQHGTGSGTFSGKTSGSGWPTSTFAVPFGDLNGDRCNDVLVRMPDGRMRAYTPACGAALQPTTQHKVLGTGWNMHNVLTAAGDLTGDGRPDLVARKAATGELFVYRGTASGTVGSPLRVGSGWGVYTHITGAGDLNGDGRADLLARHTDGTLYRYDGLGNGLFAPRAKVFTNWGGSYNALIGAGDITGDGKADLVVRDKAGNLYRNTGDGKGSFSGRTQIATGWGVYKGVF</sequence>
<dbReference type="InterPro" id="IPR013517">
    <property type="entry name" value="FG-GAP"/>
</dbReference>
<dbReference type="EMBL" id="JAAKZW010000027">
    <property type="protein sequence ID" value="NGO76088.1"/>
    <property type="molecule type" value="Genomic_DNA"/>
</dbReference>
<comment type="caution">
    <text evidence="2">The sequence shown here is derived from an EMBL/GenBank/DDBJ whole genome shotgun (WGS) entry which is preliminary data.</text>
</comment>
<dbReference type="RefSeq" id="WP_165331595.1">
    <property type="nucleotide sequence ID" value="NZ_JAAKZW010000027.1"/>
</dbReference>
<name>A0A6G4XFB4_9ACTN</name>
<dbReference type="SUPFAM" id="SSF69318">
    <property type="entry name" value="Integrin alpha N-terminal domain"/>
    <property type="match status" value="1"/>
</dbReference>
<dbReference type="PANTHER" id="PTHR44103">
    <property type="entry name" value="PROPROTEIN CONVERTASE P"/>
    <property type="match status" value="1"/>
</dbReference>